<dbReference type="SUPFAM" id="SSF47226">
    <property type="entry name" value="Histidine-containing phosphotransfer domain, HPT domain"/>
    <property type="match status" value="1"/>
</dbReference>
<organism evidence="2">
    <name type="scientific">Phaeomonas parva</name>
    <dbReference type="NCBI Taxonomy" id="124430"/>
    <lineage>
        <taxon>Eukaryota</taxon>
        <taxon>Sar</taxon>
        <taxon>Stramenopiles</taxon>
        <taxon>Ochrophyta</taxon>
        <taxon>Pinguiophyceae</taxon>
        <taxon>Pinguiochrysidales</taxon>
        <taxon>Pinguiochrysidaceae</taxon>
        <taxon>Phaeomonas</taxon>
    </lineage>
</organism>
<sequence length="150" mass="16903">MVRPSKSLPPHTHTRTLARQPKAYTRLQQLDAKRSPNRSSSPLSRSRLNSVEALSEEAITEIADIAHSVHGASRSLGFVGVGKRFKGIQLGLLGEYMEGPALEISREDLVSRLRELELALKYSVHWMDMEFRKKGIDPDVDVSTFEDEFK</sequence>
<proteinExistence type="predicted"/>
<name>A0A7S1UFI0_9STRA</name>
<dbReference type="EMBL" id="HBGJ01039794">
    <property type="protein sequence ID" value="CAD9266631.1"/>
    <property type="molecule type" value="Transcribed_RNA"/>
</dbReference>
<feature type="compositionally biased region" description="Low complexity" evidence="1">
    <location>
        <begin position="37"/>
        <end position="48"/>
    </location>
</feature>
<reference evidence="2" key="1">
    <citation type="submission" date="2021-01" db="EMBL/GenBank/DDBJ databases">
        <authorList>
            <person name="Corre E."/>
            <person name="Pelletier E."/>
            <person name="Niang G."/>
            <person name="Scheremetjew M."/>
            <person name="Finn R."/>
            <person name="Kale V."/>
            <person name="Holt S."/>
            <person name="Cochrane G."/>
            <person name="Meng A."/>
            <person name="Brown T."/>
            <person name="Cohen L."/>
        </authorList>
    </citation>
    <scope>NUCLEOTIDE SEQUENCE</scope>
    <source>
        <strain evidence="2">CCMP2877</strain>
    </source>
</reference>
<gene>
    <name evidence="2" type="ORF">PPAR1163_LOCUS25057</name>
</gene>
<evidence type="ECO:0008006" key="3">
    <source>
        <dbReference type="Google" id="ProtNLM"/>
    </source>
</evidence>
<protein>
    <recommendedName>
        <fullName evidence="3">HPt domain-containing protein</fullName>
    </recommendedName>
</protein>
<evidence type="ECO:0000256" key="1">
    <source>
        <dbReference type="SAM" id="MobiDB-lite"/>
    </source>
</evidence>
<evidence type="ECO:0000313" key="2">
    <source>
        <dbReference type="EMBL" id="CAD9266631.1"/>
    </source>
</evidence>
<dbReference type="GO" id="GO:0000160">
    <property type="term" value="P:phosphorelay signal transduction system"/>
    <property type="evidence" value="ECO:0007669"/>
    <property type="project" value="InterPro"/>
</dbReference>
<feature type="region of interest" description="Disordered" evidence="1">
    <location>
        <begin position="1"/>
        <end position="24"/>
    </location>
</feature>
<dbReference type="InterPro" id="IPR036641">
    <property type="entry name" value="HPT_dom_sf"/>
</dbReference>
<accession>A0A7S1UFI0</accession>
<feature type="region of interest" description="Disordered" evidence="1">
    <location>
        <begin position="29"/>
        <end position="48"/>
    </location>
</feature>
<dbReference type="AlphaFoldDB" id="A0A7S1UFI0"/>